<dbReference type="InterPro" id="IPR013325">
    <property type="entry name" value="RNA_pol_sigma_r2"/>
</dbReference>
<dbReference type="EMBL" id="FQXU01000004">
    <property type="protein sequence ID" value="SHH87570.1"/>
    <property type="molecule type" value="Genomic_DNA"/>
</dbReference>
<dbReference type="InterPro" id="IPR007627">
    <property type="entry name" value="RNA_pol_sigma70_r2"/>
</dbReference>
<evidence type="ECO:0000256" key="1">
    <source>
        <dbReference type="ARBA" id="ARBA00023015"/>
    </source>
</evidence>
<dbReference type="GO" id="GO:0003677">
    <property type="term" value="F:DNA binding"/>
    <property type="evidence" value="ECO:0007669"/>
    <property type="project" value="UniProtKB-KW"/>
</dbReference>
<gene>
    <name evidence="6" type="ORF">SAMN02745941_01118</name>
</gene>
<dbReference type="AlphaFoldDB" id="A0A1M5WJ41"/>
<evidence type="ECO:0000259" key="5">
    <source>
        <dbReference type="Pfam" id="PF04542"/>
    </source>
</evidence>
<protein>
    <submittedName>
        <fullName evidence="6">RNA polymerase sigma factor, sigma-70 family</fullName>
    </submittedName>
</protein>
<dbReference type="InterPro" id="IPR014284">
    <property type="entry name" value="RNA_pol_sigma-70_dom"/>
</dbReference>
<evidence type="ECO:0000313" key="7">
    <source>
        <dbReference type="Proteomes" id="UP000184241"/>
    </source>
</evidence>
<evidence type="ECO:0000256" key="3">
    <source>
        <dbReference type="ARBA" id="ARBA00023125"/>
    </source>
</evidence>
<keyword evidence="1" id="KW-0805">Transcription regulation</keyword>
<keyword evidence="2" id="KW-0731">Sigma factor</keyword>
<dbReference type="SUPFAM" id="SSF88946">
    <property type="entry name" value="Sigma2 domain of RNA polymerase sigma factors"/>
    <property type="match status" value="1"/>
</dbReference>
<dbReference type="Proteomes" id="UP000184241">
    <property type="component" value="Unassembled WGS sequence"/>
</dbReference>
<dbReference type="GO" id="GO:0006352">
    <property type="term" value="P:DNA-templated transcription initiation"/>
    <property type="evidence" value="ECO:0007669"/>
    <property type="project" value="InterPro"/>
</dbReference>
<dbReference type="RefSeq" id="WP_073017543.1">
    <property type="nucleotide sequence ID" value="NZ_FQXU01000004.1"/>
</dbReference>
<evidence type="ECO:0000256" key="4">
    <source>
        <dbReference type="ARBA" id="ARBA00023163"/>
    </source>
</evidence>
<dbReference type="NCBIfam" id="TIGR02937">
    <property type="entry name" value="sigma70-ECF"/>
    <property type="match status" value="1"/>
</dbReference>
<keyword evidence="4" id="KW-0804">Transcription</keyword>
<accession>A0A1M5WJ41</accession>
<keyword evidence="3" id="KW-0238">DNA-binding</keyword>
<dbReference type="PANTHER" id="PTHR30385">
    <property type="entry name" value="SIGMA FACTOR F FLAGELLAR"/>
    <property type="match status" value="1"/>
</dbReference>
<dbReference type="Pfam" id="PF04542">
    <property type="entry name" value="Sigma70_r2"/>
    <property type="match status" value="1"/>
</dbReference>
<proteinExistence type="predicted"/>
<dbReference type="GO" id="GO:0016987">
    <property type="term" value="F:sigma factor activity"/>
    <property type="evidence" value="ECO:0007669"/>
    <property type="project" value="UniProtKB-KW"/>
</dbReference>
<name>A0A1M5WJ41_9CLOT</name>
<evidence type="ECO:0000313" key="6">
    <source>
        <dbReference type="EMBL" id="SHH87570.1"/>
    </source>
</evidence>
<feature type="domain" description="RNA polymerase sigma-70 region 2" evidence="5">
    <location>
        <begin position="25"/>
        <end position="83"/>
    </location>
</feature>
<dbReference type="PANTHER" id="PTHR30385:SF4">
    <property type="entry name" value="RNA POLYMERASE SIGMA-E FACTOR"/>
    <property type="match status" value="1"/>
</dbReference>
<dbReference type="Gene3D" id="1.20.120.1810">
    <property type="match status" value="1"/>
</dbReference>
<organism evidence="6 7">
    <name type="scientific">Clostridium intestinale DSM 6191</name>
    <dbReference type="NCBI Taxonomy" id="1121320"/>
    <lineage>
        <taxon>Bacteria</taxon>
        <taxon>Bacillati</taxon>
        <taxon>Bacillota</taxon>
        <taxon>Clostridia</taxon>
        <taxon>Eubacteriales</taxon>
        <taxon>Clostridiaceae</taxon>
        <taxon>Clostridium</taxon>
    </lineage>
</organism>
<sequence>MNFDEVERLALLSIKGDMRAKEELAENFKPFILNLAKRSYIHGFEFEDIVNECYNSLFNCLSRYNPDKHRFVAYATISIKNSVGLLIRLANKRNETDGAATLILTDNLEHVVSNDKEFIEDEVIKKIDIDNLKKAISELSHTEKKLVDYVFLKKHTLKQYSLHSNLNYSKVVNKKNSIINKLKFNLKNGISISGN</sequence>
<reference evidence="6 7" key="1">
    <citation type="submission" date="2016-11" db="EMBL/GenBank/DDBJ databases">
        <authorList>
            <person name="Jaros S."/>
            <person name="Januszkiewicz K."/>
            <person name="Wedrychowicz H."/>
        </authorList>
    </citation>
    <scope>NUCLEOTIDE SEQUENCE [LARGE SCALE GENOMIC DNA]</scope>
    <source>
        <strain evidence="6 7">DSM 6191</strain>
    </source>
</reference>
<evidence type="ECO:0000256" key="2">
    <source>
        <dbReference type="ARBA" id="ARBA00023082"/>
    </source>
</evidence>